<keyword evidence="11" id="KW-1185">Reference proteome</keyword>
<feature type="domain" description="Calcineurin-like phosphoesterase" evidence="8">
    <location>
        <begin position="1"/>
        <end position="212"/>
    </location>
</feature>
<dbReference type="InterPro" id="IPR029052">
    <property type="entry name" value="Metallo-depent_PP-like"/>
</dbReference>
<evidence type="ECO:0000256" key="1">
    <source>
        <dbReference type="ARBA" id="ARBA00010555"/>
    </source>
</evidence>
<evidence type="ECO:0000313" key="10">
    <source>
        <dbReference type="EMBL" id="MDQ7938624.1"/>
    </source>
</evidence>
<keyword evidence="7" id="KW-0255">Endonuclease</keyword>
<dbReference type="Gene3D" id="3.60.21.10">
    <property type="match status" value="1"/>
</dbReference>
<evidence type="ECO:0000259" key="9">
    <source>
        <dbReference type="Pfam" id="PF12320"/>
    </source>
</evidence>
<evidence type="ECO:0000256" key="4">
    <source>
        <dbReference type="ARBA" id="ARBA00022722"/>
    </source>
</evidence>
<evidence type="ECO:0000256" key="6">
    <source>
        <dbReference type="ARBA" id="ARBA00022839"/>
    </source>
</evidence>
<organism evidence="10 11">
    <name type="scientific">Lactiplantibacillus brownii</name>
    <dbReference type="NCBI Taxonomy" id="3069269"/>
    <lineage>
        <taxon>Bacteria</taxon>
        <taxon>Bacillati</taxon>
        <taxon>Bacillota</taxon>
        <taxon>Bacilli</taxon>
        <taxon>Lactobacillales</taxon>
        <taxon>Lactobacillaceae</taxon>
        <taxon>Lactiplantibacillus</taxon>
    </lineage>
</organism>
<dbReference type="Pfam" id="PF12320">
    <property type="entry name" value="SbcD_C"/>
    <property type="match status" value="1"/>
</dbReference>
<evidence type="ECO:0000256" key="2">
    <source>
        <dbReference type="ARBA" id="ARBA00011322"/>
    </source>
</evidence>
<sequence>MRFLHTADWHIGKKLHGFDLSEAQTHAYHQIRQLAIDEQVDAVVIAGDLYDRAIPNEKSVTQLDEMLIDLNLKQHFPILAISGNHDSATRLRTGSRWFKETKYYLNTKLSQALTPIEFADTQFFLLPYFEPFEARRYFEDDQIRTAEAGMIKIVAAMQAKFNPAKKHVLVAHFFAAGSEHVDSETQVTVGGLNAIPVGLLAPFDYVALGHLHGKDALHADRVRYSGSPVKFSVSEAQQQKGVWIVDTDPFKIEFKPLSPERDVRVLENDFATLTNPQYYQQQKQDDYLAIRLTDKRVIPNVMQALREIYPNIIELERADGPVLTDTATAQIDPTLDPMTLMTQFFEQMTNDEMTAQQQTWAAQALTAATKEDN</sequence>
<comment type="subunit">
    <text evidence="2 7">Heterodimer of SbcC and SbcD.</text>
</comment>
<dbReference type="InterPro" id="IPR041796">
    <property type="entry name" value="Mre11_N"/>
</dbReference>
<dbReference type="InterPro" id="IPR026843">
    <property type="entry name" value="SbcD_C"/>
</dbReference>
<keyword evidence="7" id="KW-0235">DNA replication</keyword>
<accession>A0ABU1ACB9</accession>
<keyword evidence="7" id="KW-0233">DNA recombination</keyword>
<evidence type="ECO:0000256" key="5">
    <source>
        <dbReference type="ARBA" id="ARBA00022801"/>
    </source>
</evidence>
<keyword evidence="4 7" id="KW-0540">Nuclease</keyword>
<dbReference type="Proteomes" id="UP001227831">
    <property type="component" value="Unassembled WGS sequence"/>
</dbReference>
<evidence type="ECO:0000313" key="11">
    <source>
        <dbReference type="Proteomes" id="UP001227831"/>
    </source>
</evidence>
<evidence type="ECO:0000259" key="8">
    <source>
        <dbReference type="Pfam" id="PF00149"/>
    </source>
</evidence>
<protein>
    <recommendedName>
        <fullName evidence="3 7">Nuclease SbcCD subunit D</fullName>
    </recommendedName>
</protein>
<feature type="domain" description="Nuclease SbcCD subunit D C-terminal" evidence="9">
    <location>
        <begin position="260"/>
        <end position="349"/>
    </location>
</feature>
<dbReference type="InterPro" id="IPR004843">
    <property type="entry name" value="Calcineurin-like_PHP"/>
</dbReference>
<dbReference type="GO" id="GO:0004527">
    <property type="term" value="F:exonuclease activity"/>
    <property type="evidence" value="ECO:0007669"/>
    <property type="project" value="UniProtKB-KW"/>
</dbReference>
<comment type="similarity">
    <text evidence="1 7">Belongs to the SbcD family.</text>
</comment>
<dbReference type="CDD" id="cd00840">
    <property type="entry name" value="MPP_Mre11_N"/>
    <property type="match status" value="1"/>
</dbReference>
<dbReference type="NCBIfam" id="TIGR00619">
    <property type="entry name" value="sbcd"/>
    <property type="match status" value="1"/>
</dbReference>
<comment type="caution">
    <text evidence="10">The sequence shown here is derived from an EMBL/GenBank/DDBJ whole genome shotgun (WGS) entry which is preliminary data.</text>
</comment>
<keyword evidence="5 7" id="KW-0378">Hydrolase</keyword>
<dbReference type="PANTHER" id="PTHR30337:SF0">
    <property type="entry name" value="NUCLEASE SBCCD SUBUNIT D"/>
    <property type="match status" value="1"/>
</dbReference>
<dbReference type="PANTHER" id="PTHR30337">
    <property type="entry name" value="COMPONENT OF ATP-DEPENDENT DSDNA EXONUCLEASE"/>
    <property type="match status" value="1"/>
</dbReference>
<dbReference type="SUPFAM" id="SSF56300">
    <property type="entry name" value="Metallo-dependent phosphatases"/>
    <property type="match status" value="1"/>
</dbReference>
<dbReference type="EMBL" id="JAVCWF010000001">
    <property type="protein sequence ID" value="MDQ7938624.1"/>
    <property type="molecule type" value="Genomic_DNA"/>
</dbReference>
<keyword evidence="6 7" id="KW-0269">Exonuclease</keyword>
<gene>
    <name evidence="7" type="primary">sbcD</name>
    <name evidence="10" type="ORF">RA086_13500</name>
</gene>
<dbReference type="Pfam" id="PF00149">
    <property type="entry name" value="Metallophos"/>
    <property type="match status" value="1"/>
</dbReference>
<dbReference type="InterPro" id="IPR004593">
    <property type="entry name" value="SbcD"/>
</dbReference>
<comment type="function">
    <text evidence="7">SbcCD cleaves DNA hairpin structures. These structures can inhibit DNA replication and are intermediates in certain DNA recombination reactions. The complex acts as a 3'-&gt;5' double strand exonuclease that can open hairpins. It also has a 5' single-strand endonuclease activity.</text>
</comment>
<evidence type="ECO:0000256" key="7">
    <source>
        <dbReference type="RuleBase" id="RU363069"/>
    </source>
</evidence>
<dbReference type="RefSeq" id="WP_308704293.1">
    <property type="nucleotide sequence ID" value="NZ_AP027463.1"/>
</dbReference>
<name>A0ABU1ACB9_9LACO</name>
<evidence type="ECO:0000256" key="3">
    <source>
        <dbReference type="ARBA" id="ARBA00013365"/>
    </source>
</evidence>
<proteinExistence type="inferred from homology"/>
<dbReference type="InterPro" id="IPR050535">
    <property type="entry name" value="DNA_Repair-Maintenance_Comp"/>
</dbReference>
<reference evidence="10 11" key="1">
    <citation type="journal article" date="2023" name="Int. J. Syst. Evol. Microbiol.">
        <title>Lactiplantibacillus brownii sp. nov., a novel psychrotolerant species isolated from sauerkraut.</title>
        <authorList>
            <person name="Heng Y.C."/>
            <person name="Silvaraju S."/>
            <person name="Lee J.K.Y."/>
            <person name="Kittelmann S."/>
        </authorList>
    </citation>
    <scope>NUCLEOTIDE SEQUENCE [LARGE SCALE GENOMIC DNA]</scope>
    <source>
        <strain evidence="10 11">WILCCON 0030</strain>
    </source>
</reference>